<dbReference type="EMBL" id="CP040916">
    <property type="protein sequence ID" value="QDQ12361.1"/>
    <property type="molecule type" value="Genomic_DNA"/>
</dbReference>
<dbReference type="RefSeq" id="WP_144004216.1">
    <property type="nucleotide sequence ID" value="NZ_CP040916.1"/>
</dbReference>
<dbReference type="SUPFAM" id="SSF48230">
    <property type="entry name" value="Chondroitin AC/alginate lyase"/>
    <property type="match status" value="1"/>
</dbReference>
<feature type="signal peptide" evidence="4">
    <location>
        <begin position="1"/>
        <end position="40"/>
    </location>
</feature>
<reference evidence="6 7" key="1">
    <citation type="journal article" date="2019" name="J. Ind. Microbiol. Biotechnol.">
        <title>The complete genomic sequence of Streptomyces spectabilis NRRL-2792 and identification of secondary metabolite biosynthetic gene clusters.</title>
        <authorList>
            <person name="Sinha A."/>
            <person name="Phillips-Salemka S."/>
            <person name="Niraula T.A."/>
            <person name="Short K.A."/>
            <person name="Niraula N.P."/>
        </authorList>
    </citation>
    <scope>NUCLEOTIDE SEQUENCE [LARGE SCALE GENOMIC DNA]</scope>
    <source>
        <strain evidence="6 7">NRRL 2792</strain>
    </source>
</reference>
<keyword evidence="1 4" id="KW-0732">Signal</keyword>
<evidence type="ECO:0000313" key="6">
    <source>
        <dbReference type="EMBL" id="QDQ12361.1"/>
    </source>
</evidence>
<evidence type="ECO:0000256" key="4">
    <source>
        <dbReference type="SAM" id="SignalP"/>
    </source>
</evidence>
<dbReference type="AlphaFoldDB" id="A0A516R9N2"/>
<dbReference type="InterPro" id="IPR008929">
    <property type="entry name" value="Chondroitin_lyas"/>
</dbReference>
<evidence type="ECO:0000259" key="5">
    <source>
        <dbReference type="Pfam" id="PF05426"/>
    </source>
</evidence>
<dbReference type="Pfam" id="PF05426">
    <property type="entry name" value="Alginate_lyase"/>
    <property type="match status" value="1"/>
</dbReference>
<feature type="domain" description="Alginate lyase" evidence="5">
    <location>
        <begin position="128"/>
        <end position="349"/>
    </location>
</feature>
<dbReference type="Proteomes" id="UP000316806">
    <property type="component" value="Chromosome"/>
</dbReference>
<dbReference type="GO" id="GO:0016829">
    <property type="term" value="F:lyase activity"/>
    <property type="evidence" value="ECO:0007669"/>
    <property type="project" value="UniProtKB-KW"/>
</dbReference>
<proteinExistence type="predicted"/>
<sequence length="419" mass="45826">MAAQAQPGARSRGPRAGRRGHRIRAAAVALLLALAVPACGGSDEPGDAATHPARRADLPFTHPGVLVSKAQLDRVRAHVAAREQPWLKAYEQLRASKYAAADYRPKPYAVVACPPGNEPGQGCVEEREDALAAYTQALLYNITGDRAHAEKATEIMDAWARVVTRHTEANAGLQTAWAAASWARAAEAVRYTYDGWADGDLLRFERMLRNAYLPQVVAGSVESNGNWDLVMADAVIGMAVFLDDHAAFEEAVGHFRSRVPAYFYLKSDGALPVAPKGSELDTADELSRYWFGQRRFADGLAQETCRNFKHAGYSLAATAHIAETAWHQGVDLYGEVKDRLRAAFEFHSGYQLGATAPGWLCGGRLQRDLGPDTEVGLNHLRGRLGMDLPQTRKLTLERRPEGTDDLFVAWETLTHAENT</sequence>
<dbReference type="GO" id="GO:0042597">
    <property type="term" value="C:periplasmic space"/>
    <property type="evidence" value="ECO:0007669"/>
    <property type="project" value="InterPro"/>
</dbReference>
<gene>
    <name evidence="6" type="ORF">FH965_18775</name>
</gene>
<feature type="chain" id="PRO_5039621587" description="Alginate lyase domain-containing protein" evidence="4">
    <location>
        <begin position="41"/>
        <end position="419"/>
    </location>
</feature>
<feature type="region of interest" description="Disordered" evidence="3">
    <location>
        <begin position="1"/>
        <end position="20"/>
    </location>
</feature>
<keyword evidence="2" id="KW-0456">Lyase</keyword>
<evidence type="ECO:0000256" key="1">
    <source>
        <dbReference type="ARBA" id="ARBA00022729"/>
    </source>
</evidence>
<organism evidence="6 7">
    <name type="scientific">Streptomyces spectabilis</name>
    <dbReference type="NCBI Taxonomy" id="68270"/>
    <lineage>
        <taxon>Bacteria</taxon>
        <taxon>Bacillati</taxon>
        <taxon>Actinomycetota</taxon>
        <taxon>Actinomycetes</taxon>
        <taxon>Kitasatosporales</taxon>
        <taxon>Streptomycetaceae</taxon>
        <taxon>Streptomyces</taxon>
    </lineage>
</organism>
<feature type="compositionally biased region" description="Low complexity" evidence="3">
    <location>
        <begin position="1"/>
        <end position="11"/>
    </location>
</feature>
<accession>A0A516R9N2</accession>
<evidence type="ECO:0000256" key="2">
    <source>
        <dbReference type="ARBA" id="ARBA00023239"/>
    </source>
</evidence>
<protein>
    <recommendedName>
        <fullName evidence="5">Alginate lyase domain-containing protein</fullName>
    </recommendedName>
</protein>
<evidence type="ECO:0000256" key="3">
    <source>
        <dbReference type="SAM" id="MobiDB-lite"/>
    </source>
</evidence>
<name>A0A516R9N2_STRST</name>
<dbReference type="Gene3D" id="1.50.10.100">
    <property type="entry name" value="Chondroitin AC/alginate lyase"/>
    <property type="match status" value="1"/>
</dbReference>
<evidence type="ECO:0000313" key="7">
    <source>
        <dbReference type="Proteomes" id="UP000316806"/>
    </source>
</evidence>
<dbReference type="InterPro" id="IPR008397">
    <property type="entry name" value="Alginate_lyase_dom"/>
</dbReference>